<evidence type="ECO:0000313" key="3">
    <source>
        <dbReference type="EMBL" id="MDQ0168130.1"/>
    </source>
</evidence>
<gene>
    <name evidence="3" type="ORF">J2S11_004082</name>
</gene>
<keyword evidence="4" id="KW-1185">Reference proteome</keyword>
<dbReference type="RefSeq" id="WP_307397640.1">
    <property type="nucleotide sequence ID" value="NZ_BAAADK010000047.1"/>
</dbReference>
<dbReference type="PROSITE" id="PS51186">
    <property type="entry name" value="GNAT"/>
    <property type="match status" value="1"/>
</dbReference>
<sequence>MGWYQKLNQYFPEEEMKKKQQLEDLVRRNTNYKKAETEQYILLYGEYEEFVFVDYVLVDKKARGLGIGSHIFEELKEKEKVIVLEVEPVVENDPDTARREQFYLGNGFKKAEDIIYYRDVGETSEELNQMEVYYWSPQGSESMEDIRNYMIIVYEDIHHFQYDDYFDRQTPDPEELVQIEQSDDSQGMEQQPRA</sequence>
<comment type="caution">
    <text evidence="3">The sequence shown here is derived from an EMBL/GenBank/DDBJ whole genome shotgun (WGS) entry which is preliminary data.</text>
</comment>
<name>A0ABT9W4G1_9BACI</name>
<evidence type="ECO:0000313" key="4">
    <source>
        <dbReference type="Proteomes" id="UP001235840"/>
    </source>
</evidence>
<dbReference type="EMBL" id="JAUSTY010000024">
    <property type="protein sequence ID" value="MDQ0168130.1"/>
    <property type="molecule type" value="Genomic_DNA"/>
</dbReference>
<dbReference type="InterPro" id="IPR016181">
    <property type="entry name" value="Acyl_CoA_acyltransferase"/>
</dbReference>
<proteinExistence type="predicted"/>
<feature type="compositionally biased region" description="Acidic residues" evidence="1">
    <location>
        <begin position="172"/>
        <end position="183"/>
    </location>
</feature>
<protein>
    <submittedName>
        <fullName evidence="3">GNAT superfamily N-acetyltransferase</fullName>
    </submittedName>
</protein>
<feature type="compositionally biased region" description="Polar residues" evidence="1">
    <location>
        <begin position="184"/>
        <end position="194"/>
    </location>
</feature>
<evidence type="ECO:0000259" key="2">
    <source>
        <dbReference type="PROSITE" id="PS51186"/>
    </source>
</evidence>
<dbReference type="SUPFAM" id="SSF55729">
    <property type="entry name" value="Acyl-CoA N-acyltransferases (Nat)"/>
    <property type="match status" value="1"/>
</dbReference>
<dbReference type="Proteomes" id="UP001235840">
    <property type="component" value="Unassembled WGS sequence"/>
</dbReference>
<evidence type="ECO:0000256" key="1">
    <source>
        <dbReference type="SAM" id="MobiDB-lite"/>
    </source>
</evidence>
<feature type="region of interest" description="Disordered" evidence="1">
    <location>
        <begin position="168"/>
        <end position="194"/>
    </location>
</feature>
<dbReference type="Gene3D" id="3.40.630.30">
    <property type="match status" value="1"/>
</dbReference>
<accession>A0ABT9W4G1</accession>
<feature type="domain" description="N-acetyltransferase" evidence="2">
    <location>
        <begin position="1"/>
        <end position="139"/>
    </location>
</feature>
<organism evidence="3 4">
    <name type="scientific">Caldalkalibacillus horti</name>
    <dbReference type="NCBI Taxonomy" id="77523"/>
    <lineage>
        <taxon>Bacteria</taxon>
        <taxon>Bacillati</taxon>
        <taxon>Bacillota</taxon>
        <taxon>Bacilli</taxon>
        <taxon>Bacillales</taxon>
        <taxon>Bacillaceae</taxon>
        <taxon>Caldalkalibacillus</taxon>
    </lineage>
</organism>
<dbReference type="InterPro" id="IPR000182">
    <property type="entry name" value="GNAT_dom"/>
</dbReference>
<dbReference type="CDD" id="cd04301">
    <property type="entry name" value="NAT_SF"/>
    <property type="match status" value="1"/>
</dbReference>
<reference evidence="3 4" key="1">
    <citation type="submission" date="2023-07" db="EMBL/GenBank/DDBJ databases">
        <title>Genomic Encyclopedia of Type Strains, Phase IV (KMG-IV): sequencing the most valuable type-strain genomes for metagenomic binning, comparative biology and taxonomic classification.</title>
        <authorList>
            <person name="Goeker M."/>
        </authorList>
    </citation>
    <scope>NUCLEOTIDE SEQUENCE [LARGE SCALE GENOMIC DNA]</scope>
    <source>
        <strain evidence="3 4">DSM 12751</strain>
    </source>
</reference>